<feature type="non-terminal residue" evidence="2">
    <location>
        <position position="150"/>
    </location>
</feature>
<dbReference type="Proteomes" id="UP000235786">
    <property type="component" value="Unassembled WGS sequence"/>
</dbReference>
<dbReference type="PANTHER" id="PTHR24148">
    <property type="entry name" value="ANKYRIN REPEAT DOMAIN-CONTAINING PROTEIN 39 HOMOLOG-RELATED"/>
    <property type="match status" value="1"/>
</dbReference>
<evidence type="ECO:0000313" key="3">
    <source>
        <dbReference type="Proteomes" id="UP000235786"/>
    </source>
</evidence>
<dbReference type="InterPro" id="IPR010730">
    <property type="entry name" value="HET"/>
</dbReference>
<dbReference type="STRING" id="1149755.A0A2J6RFK4"/>
<reference evidence="2 3" key="1">
    <citation type="submission" date="2016-04" db="EMBL/GenBank/DDBJ databases">
        <title>A degradative enzymes factory behind the ericoid mycorrhizal symbiosis.</title>
        <authorList>
            <consortium name="DOE Joint Genome Institute"/>
            <person name="Martino E."/>
            <person name="Morin E."/>
            <person name="Grelet G."/>
            <person name="Kuo A."/>
            <person name="Kohler A."/>
            <person name="Daghino S."/>
            <person name="Barry K."/>
            <person name="Choi C."/>
            <person name="Cichocki N."/>
            <person name="Clum A."/>
            <person name="Copeland A."/>
            <person name="Hainaut M."/>
            <person name="Haridas S."/>
            <person name="Labutti K."/>
            <person name="Lindquist E."/>
            <person name="Lipzen A."/>
            <person name="Khouja H.-R."/>
            <person name="Murat C."/>
            <person name="Ohm R."/>
            <person name="Olson A."/>
            <person name="Spatafora J."/>
            <person name="Veneault-Fourrey C."/>
            <person name="Henrissat B."/>
            <person name="Grigoriev I."/>
            <person name="Martin F."/>
            <person name="Perotto S."/>
        </authorList>
    </citation>
    <scope>NUCLEOTIDE SEQUENCE [LARGE SCALE GENOMIC DNA]</scope>
    <source>
        <strain evidence="2 3">F</strain>
    </source>
</reference>
<organism evidence="2 3">
    <name type="scientific">Hyaloscypha variabilis (strain UAMH 11265 / GT02V1 / F)</name>
    <name type="common">Meliniomyces variabilis</name>
    <dbReference type="NCBI Taxonomy" id="1149755"/>
    <lineage>
        <taxon>Eukaryota</taxon>
        <taxon>Fungi</taxon>
        <taxon>Dikarya</taxon>
        <taxon>Ascomycota</taxon>
        <taxon>Pezizomycotina</taxon>
        <taxon>Leotiomycetes</taxon>
        <taxon>Helotiales</taxon>
        <taxon>Hyaloscyphaceae</taxon>
        <taxon>Hyaloscypha</taxon>
        <taxon>Hyaloscypha variabilis</taxon>
    </lineage>
</organism>
<feature type="non-terminal residue" evidence="2">
    <location>
        <position position="1"/>
    </location>
</feature>
<accession>A0A2J6RFK4</accession>
<protein>
    <recommendedName>
        <fullName evidence="1">Heterokaryon incompatibility domain-containing protein</fullName>
    </recommendedName>
</protein>
<name>A0A2J6RFK4_HYAVF</name>
<keyword evidence="3" id="KW-1185">Reference proteome</keyword>
<dbReference type="PANTHER" id="PTHR24148:SF73">
    <property type="entry name" value="HET DOMAIN PROTEIN (AFU_ORTHOLOGUE AFUA_8G01020)"/>
    <property type="match status" value="1"/>
</dbReference>
<proteinExistence type="predicted"/>
<dbReference type="OrthoDB" id="194358at2759"/>
<dbReference type="EMBL" id="KZ613949">
    <property type="protein sequence ID" value="PMD37305.1"/>
    <property type="molecule type" value="Genomic_DNA"/>
</dbReference>
<evidence type="ECO:0000313" key="2">
    <source>
        <dbReference type="EMBL" id="PMD37305.1"/>
    </source>
</evidence>
<dbReference type="Pfam" id="PF06985">
    <property type="entry name" value="HET"/>
    <property type="match status" value="1"/>
</dbReference>
<evidence type="ECO:0000259" key="1">
    <source>
        <dbReference type="Pfam" id="PF06985"/>
    </source>
</evidence>
<gene>
    <name evidence="2" type="ORF">L207DRAFT_385691</name>
</gene>
<feature type="domain" description="Heterokaryon incompatibility" evidence="1">
    <location>
        <begin position="1"/>
        <end position="147"/>
    </location>
</feature>
<dbReference type="AlphaFoldDB" id="A0A2J6RFK4"/>
<sequence>YVAFSYCWGSWDDSQLIAVNGQVTKVTRNLYDFLKVMWEGAVWRWFWIDALCINQKDIDERNLQVKRMGSIYERARRVLAWLGASSEDSSTAMQLLQSTYEHGKTIAEDRRREELHLWLNERPVGSWCALFRLWSRQYWARLWIIQEIVL</sequence>
<dbReference type="InterPro" id="IPR052895">
    <property type="entry name" value="HetReg/Transcr_Mod"/>
</dbReference>